<evidence type="ECO:0000256" key="1">
    <source>
        <dbReference type="SAM" id="MobiDB-lite"/>
    </source>
</evidence>
<protein>
    <recommendedName>
        <fullName evidence="4">Arabinogalactan endo-beta-1,4-galactanase</fullName>
    </recommendedName>
</protein>
<proteinExistence type="predicted"/>
<keyword evidence="3" id="KW-1185">Reference proteome</keyword>
<accession>A0A6L9SCR2</accession>
<gene>
    <name evidence="2" type="ORF">G1H10_22135</name>
</gene>
<name>A0A6L9SCR2_9ACTN</name>
<dbReference type="Proteomes" id="UP000475214">
    <property type="component" value="Unassembled WGS sequence"/>
</dbReference>
<sequence length="326" mass="35627">MMFGIFPSGASATDPVSPDDPDRTEHALTMLTSGTRCPFRIRVYAEYHGAPCDQTADHLTPPAFARHVHGRRRLDLVVQFQSEQGDVDGFAEHIRRLVNSHGHLLDTLQVTEEANVTGGYGLDGDFPRVREALVAGVLAAHDAAEGLSDAEIRVGFNVTPPAHGDDFFARVGELGGRRWTAAVDFVGLDCFPDVWDHPVADDGSPGDAGDAMVEAVRWLRDVEMPAAGLGAGVPIIVTEHGWPTGPGRSPRRQASVLERVVRALHAHRVELNVTGYTHFALRDADSAGDDLFDQFGLMWDDYTPKPAFETYRRLIAELGDPESHHR</sequence>
<dbReference type="SUPFAM" id="SSF51445">
    <property type="entry name" value="(Trans)glycosidases"/>
    <property type="match status" value="1"/>
</dbReference>
<dbReference type="Gene3D" id="3.20.20.80">
    <property type="entry name" value="Glycosidases"/>
    <property type="match status" value="1"/>
</dbReference>
<reference evidence="2 3" key="1">
    <citation type="submission" date="2020-02" db="EMBL/GenBank/DDBJ databases">
        <authorList>
            <person name="Li X.-J."/>
            <person name="Han X.-M."/>
        </authorList>
    </citation>
    <scope>NUCLEOTIDE SEQUENCE [LARGE SCALE GENOMIC DNA]</scope>
    <source>
        <strain evidence="2 3">CCTCC AB 2017055</strain>
    </source>
</reference>
<evidence type="ECO:0000313" key="3">
    <source>
        <dbReference type="Proteomes" id="UP000475214"/>
    </source>
</evidence>
<dbReference type="EMBL" id="JAAGOA010000017">
    <property type="protein sequence ID" value="NEE02867.1"/>
    <property type="molecule type" value="Genomic_DNA"/>
</dbReference>
<dbReference type="AlphaFoldDB" id="A0A6L9SCR2"/>
<evidence type="ECO:0000313" key="2">
    <source>
        <dbReference type="EMBL" id="NEE02867.1"/>
    </source>
</evidence>
<evidence type="ECO:0008006" key="4">
    <source>
        <dbReference type="Google" id="ProtNLM"/>
    </source>
</evidence>
<feature type="region of interest" description="Disordered" evidence="1">
    <location>
        <begin position="1"/>
        <end position="21"/>
    </location>
</feature>
<dbReference type="InterPro" id="IPR017853">
    <property type="entry name" value="GH"/>
</dbReference>
<organism evidence="2 3">
    <name type="scientific">Phytoactinopolyspora halotolerans</name>
    <dbReference type="NCBI Taxonomy" id="1981512"/>
    <lineage>
        <taxon>Bacteria</taxon>
        <taxon>Bacillati</taxon>
        <taxon>Actinomycetota</taxon>
        <taxon>Actinomycetes</taxon>
        <taxon>Jiangellales</taxon>
        <taxon>Jiangellaceae</taxon>
        <taxon>Phytoactinopolyspora</taxon>
    </lineage>
</organism>
<comment type="caution">
    <text evidence="2">The sequence shown here is derived from an EMBL/GenBank/DDBJ whole genome shotgun (WGS) entry which is preliminary data.</text>
</comment>